<sequence>MTRPLQKIIVVAGPPGSGKSTMSGRMVDFFGFKHISAGECLREEMSNPDSPNRDLIRSYIDAGKVIPVGVTIELLIKKMESFGWGEHVIVLDGFPRNADNAQGWAERMSACTQLEHMIVLNCSIEVCKERILGRASECERTDNATAAIQNRMKVFFDDTVPIMHCLMMAGKCTSLDASGTKDEVWREVTNVLGRLGYQPVSNGA</sequence>
<dbReference type="Proteomes" id="UP000033188">
    <property type="component" value="Chromosome 1"/>
</dbReference>
<dbReference type="KEGG" id="bbig:BBBOND_0102600"/>
<dbReference type="STRING" id="5866.A0A061D1E1"/>
<dbReference type="OrthoDB" id="442176at2759"/>
<dbReference type="PANTHER" id="PTHR23359">
    <property type="entry name" value="NUCLEOTIDE KINASE"/>
    <property type="match status" value="1"/>
</dbReference>
<keyword evidence="3 4" id="KW-0418">Kinase</keyword>
<evidence type="ECO:0000313" key="5">
    <source>
        <dbReference type="EMBL" id="CDR93932.1"/>
    </source>
</evidence>
<evidence type="ECO:0000256" key="3">
    <source>
        <dbReference type="ARBA" id="ARBA00022777"/>
    </source>
</evidence>
<dbReference type="AlphaFoldDB" id="A0A061D1E1"/>
<protein>
    <submittedName>
        <fullName evidence="5">UMP-CMP kinase, putative</fullName>
    </submittedName>
</protein>
<keyword evidence="1 4" id="KW-0808">Transferase</keyword>
<dbReference type="EMBL" id="LK391707">
    <property type="protein sequence ID" value="CDR93932.1"/>
    <property type="molecule type" value="Genomic_DNA"/>
</dbReference>
<dbReference type="GO" id="GO:0019205">
    <property type="term" value="F:nucleobase-containing compound kinase activity"/>
    <property type="evidence" value="ECO:0007669"/>
    <property type="project" value="InterPro"/>
</dbReference>
<dbReference type="OMA" id="GTQCDRM"/>
<dbReference type="GO" id="GO:0005524">
    <property type="term" value="F:ATP binding"/>
    <property type="evidence" value="ECO:0007669"/>
    <property type="project" value="InterPro"/>
</dbReference>
<dbReference type="Pfam" id="PF00406">
    <property type="entry name" value="ADK"/>
    <property type="match status" value="1"/>
</dbReference>
<dbReference type="InterPro" id="IPR033690">
    <property type="entry name" value="Adenylat_kinase_CS"/>
</dbReference>
<evidence type="ECO:0000256" key="4">
    <source>
        <dbReference type="RuleBase" id="RU003330"/>
    </source>
</evidence>
<dbReference type="InterPro" id="IPR000850">
    <property type="entry name" value="Adenylat/UMP-CMP_kin"/>
</dbReference>
<dbReference type="VEuPathDB" id="PiroplasmaDB:BBBOND_0102600"/>
<dbReference type="Gene3D" id="3.40.50.300">
    <property type="entry name" value="P-loop containing nucleotide triphosphate hydrolases"/>
    <property type="match status" value="1"/>
</dbReference>
<dbReference type="InterPro" id="IPR027417">
    <property type="entry name" value="P-loop_NTPase"/>
</dbReference>
<dbReference type="RefSeq" id="XP_012766118.1">
    <property type="nucleotide sequence ID" value="XM_012910664.1"/>
</dbReference>
<evidence type="ECO:0000313" key="6">
    <source>
        <dbReference type="Proteomes" id="UP000033188"/>
    </source>
</evidence>
<dbReference type="CDD" id="cd01428">
    <property type="entry name" value="ADK"/>
    <property type="match status" value="1"/>
</dbReference>
<reference evidence="6" key="1">
    <citation type="journal article" date="2014" name="Nucleic Acids Res.">
        <title>The evolutionary dynamics of variant antigen genes in Babesia reveal a history of genomic innovation underlying host-parasite interaction.</title>
        <authorList>
            <person name="Jackson A.P."/>
            <person name="Otto T.D."/>
            <person name="Darby A."/>
            <person name="Ramaprasad A."/>
            <person name="Xia D."/>
            <person name="Echaide I.E."/>
            <person name="Farber M."/>
            <person name="Gahlot S."/>
            <person name="Gamble J."/>
            <person name="Gupta D."/>
            <person name="Gupta Y."/>
            <person name="Jackson L."/>
            <person name="Malandrin L."/>
            <person name="Malas T.B."/>
            <person name="Moussa E."/>
            <person name="Nair M."/>
            <person name="Reid A.J."/>
            <person name="Sanders M."/>
            <person name="Sharma J."/>
            <person name="Tracey A."/>
            <person name="Quail M.A."/>
            <person name="Weir W."/>
            <person name="Wastling J.M."/>
            <person name="Hall N."/>
            <person name="Willadsen P."/>
            <person name="Lingelbach K."/>
            <person name="Shiels B."/>
            <person name="Tait A."/>
            <person name="Berriman M."/>
            <person name="Allred D.R."/>
            <person name="Pain A."/>
        </authorList>
    </citation>
    <scope>NUCLEOTIDE SEQUENCE [LARGE SCALE GENOMIC DNA]</scope>
    <source>
        <strain evidence="6">Bond</strain>
    </source>
</reference>
<dbReference type="PRINTS" id="PR00094">
    <property type="entry name" value="ADENYLTKNASE"/>
</dbReference>
<dbReference type="GeneID" id="24562473"/>
<keyword evidence="2" id="KW-0547">Nucleotide-binding</keyword>
<dbReference type="PROSITE" id="PS00113">
    <property type="entry name" value="ADENYLATE_KINASE"/>
    <property type="match status" value="1"/>
</dbReference>
<comment type="similarity">
    <text evidence="4">Belongs to the adenylate kinase family.</text>
</comment>
<accession>A0A061D1E1</accession>
<name>A0A061D1E1_BABBI</name>
<proteinExistence type="inferred from homology"/>
<evidence type="ECO:0000256" key="2">
    <source>
        <dbReference type="ARBA" id="ARBA00022741"/>
    </source>
</evidence>
<evidence type="ECO:0000256" key="1">
    <source>
        <dbReference type="ARBA" id="ARBA00022679"/>
    </source>
</evidence>
<organism evidence="5 6">
    <name type="scientific">Babesia bigemina</name>
    <dbReference type="NCBI Taxonomy" id="5866"/>
    <lineage>
        <taxon>Eukaryota</taxon>
        <taxon>Sar</taxon>
        <taxon>Alveolata</taxon>
        <taxon>Apicomplexa</taxon>
        <taxon>Aconoidasida</taxon>
        <taxon>Piroplasmida</taxon>
        <taxon>Babesiidae</taxon>
        <taxon>Babesia</taxon>
    </lineage>
</organism>
<dbReference type="GO" id="GO:0006139">
    <property type="term" value="P:nucleobase-containing compound metabolic process"/>
    <property type="evidence" value="ECO:0007669"/>
    <property type="project" value="InterPro"/>
</dbReference>
<dbReference type="HAMAP" id="MF_00235">
    <property type="entry name" value="Adenylate_kinase_Adk"/>
    <property type="match status" value="1"/>
</dbReference>
<keyword evidence="6" id="KW-1185">Reference proteome</keyword>
<gene>
    <name evidence="5" type="ORF">BBBOND_0102600</name>
</gene>
<dbReference type="SUPFAM" id="SSF52540">
    <property type="entry name" value="P-loop containing nucleoside triphosphate hydrolases"/>
    <property type="match status" value="1"/>
</dbReference>